<organism evidence="1 2">
    <name type="scientific">Archangium lansingense</name>
    <dbReference type="NCBI Taxonomy" id="2995310"/>
    <lineage>
        <taxon>Bacteria</taxon>
        <taxon>Pseudomonadati</taxon>
        <taxon>Myxococcota</taxon>
        <taxon>Myxococcia</taxon>
        <taxon>Myxococcales</taxon>
        <taxon>Cystobacterineae</taxon>
        <taxon>Archangiaceae</taxon>
        <taxon>Archangium</taxon>
    </lineage>
</organism>
<comment type="caution">
    <text evidence="1">The sequence shown here is derived from an EMBL/GenBank/DDBJ whole genome shotgun (WGS) entry which is preliminary data.</text>
</comment>
<name>A0ABT4A8X3_9BACT</name>
<dbReference type="RefSeq" id="WP_267536242.1">
    <property type="nucleotide sequence ID" value="NZ_JAPNKA010000001.1"/>
</dbReference>
<reference evidence="1 2" key="1">
    <citation type="submission" date="2022-11" db="EMBL/GenBank/DDBJ databases">
        <title>Minimal conservation of predation-associated metabolite biosynthetic gene clusters underscores biosynthetic potential of Myxococcota including descriptions for ten novel species: Archangium lansinium sp. nov., Myxococcus landrumus sp. nov., Nannocystis bai.</title>
        <authorList>
            <person name="Ahearne A."/>
            <person name="Stevens C."/>
            <person name="Phillips K."/>
        </authorList>
    </citation>
    <scope>NUCLEOTIDE SEQUENCE [LARGE SCALE GENOMIC DNA]</scope>
    <source>
        <strain evidence="1 2">MIWBW</strain>
    </source>
</reference>
<proteinExistence type="predicted"/>
<sequence>MARVRVSGVTGTMTPDLAREVLTELGRRAQPSERHDLRNALIRRAAEQLPGGLWEKAKRLEHEVKAARASRSAAADASSVRALVLQALEIDPGTPRGWRQLLRIIDPV</sequence>
<dbReference type="EMBL" id="JAPNKA010000001">
    <property type="protein sequence ID" value="MCY1077409.1"/>
    <property type="molecule type" value="Genomic_DNA"/>
</dbReference>
<protein>
    <submittedName>
        <fullName evidence="1">Uncharacterized protein</fullName>
    </submittedName>
</protein>
<keyword evidence="2" id="KW-1185">Reference proteome</keyword>
<evidence type="ECO:0000313" key="1">
    <source>
        <dbReference type="EMBL" id="MCY1077409.1"/>
    </source>
</evidence>
<evidence type="ECO:0000313" key="2">
    <source>
        <dbReference type="Proteomes" id="UP001207654"/>
    </source>
</evidence>
<gene>
    <name evidence="1" type="ORF">OV287_23335</name>
</gene>
<dbReference type="Proteomes" id="UP001207654">
    <property type="component" value="Unassembled WGS sequence"/>
</dbReference>
<accession>A0ABT4A8X3</accession>